<gene>
    <name evidence="3" type="ORF">Q9L58_010341</name>
</gene>
<feature type="region of interest" description="Disordered" evidence="1">
    <location>
        <begin position="1"/>
        <end position="21"/>
    </location>
</feature>
<name>A0ABR3G4Z3_9PEZI</name>
<dbReference type="Proteomes" id="UP001447188">
    <property type="component" value="Unassembled WGS sequence"/>
</dbReference>
<feature type="compositionally biased region" description="Basic and acidic residues" evidence="1">
    <location>
        <begin position="429"/>
        <end position="442"/>
    </location>
</feature>
<dbReference type="EMBL" id="JBBBZM010000375">
    <property type="protein sequence ID" value="KAL0630807.1"/>
    <property type="molecule type" value="Genomic_DNA"/>
</dbReference>
<evidence type="ECO:0000313" key="4">
    <source>
        <dbReference type="Proteomes" id="UP001447188"/>
    </source>
</evidence>
<organism evidence="3 4">
    <name type="scientific">Discina gigas</name>
    <dbReference type="NCBI Taxonomy" id="1032678"/>
    <lineage>
        <taxon>Eukaryota</taxon>
        <taxon>Fungi</taxon>
        <taxon>Dikarya</taxon>
        <taxon>Ascomycota</taxon>
        <taxon>Pezizomycotina</taxon>
        <taxon>Pezizomycetes</taxon>
        <taxon>Pezizales</taxon>
        <taxon>Discinaceae</taxon>
        <taxon>Discina</taxon>
    </lineage>
</organism>
<evidence type="ECO:0000256" key="1">
    <source>
        <dbReference type="SAM" id="MobiDB-lite"/>
    </source>
</evidence>
<accession>A0ABR3G4Z3</accession>
<proteinExistence type="predicted"/>
<evidence type="ECO:0000259" key="2">
    <source>
        <dbReference type="Pfam" id="PF13391"/>
    </source>
</evidence>
<protein>
    <recommendedName>
        <fullName evidence="2">HNH nuclease domain-containing protein</fullName>
    </recommendedName>
</protein>
<comment type="caution">
    <text evidence="3">The sequence shown here is derived from an EMBL/GenBank/DDBJ whole genome shotgun (WGS) entry which is preliminary data.</text>
</comment>
<feature type="region of interest" description="Disordered" evidence="1">
    <location>
        <begin position="149"/>
        <end position="183"/>
    </location>
</feature>
<feature type="domain" description="HNH nuclease" evidence="2">
    <location>
        <begin position="243"/>
        <end position="322"/>
    </location>
</feature>
<dbReference type="InterPro" id="IPR003615">
    <property type="entry name" value="HNH_nuc"/>
</dbReference>
<dbReference type="Pfam" id="PF13391">
    <property type="entry name" value="HNH_2"/>
    <property type="match status" value="1"/>
</dbReference>
<evidence type="ECO:0000313" key="3">
    <source>
        <dbReference type="EMBL" id="KAL0630807.1"/>
    </source>
</evidence>
<reference evidence="3 4" key="1">
    <citation type="submission" date="2024-02" db="EMBL/GenBank/DDBJ databases">
        <title>Discinaceae phylogenomics.</title>
        <authorList>
            <person name="Dirks A.C."/>
            <person name="James T.Y."/>
        </authorList>
    </citation>
    <scope>NUCLEOTIDE SEQUENCE [LARGE SCALE GENOMIC DNA]</scope>
    <source>
        <strain evidence="3 4">ACD0624</strain>
    </source>
</reference>
<feature type="compositionally biased region" description="Polar residues" evidence="1">
    <location>
        <begin position="454"/>
        <end position="471"/>
    </location>
</feature>
<sequence length="597" mass="64837">MNVEPKIPGASTPGSPLRDASSVPCQVTLPIASLDLTIDPVMPAPVSIGIPISACSFPAGLRTPGGDGALLQQIFHVIDNCDFLADSERIICTSVLRMMPCRENNDLMRRILALPPTDLKFIALIFRKGLLSASNFGYYSGTPISTRSGSVRDDNTISASSKRSMEHELPSGPVKRSRLSGPGARVPAAPAINKIPPSANIKELFGLLGLDRLLPAVSGMRVEKWARRSEQTANCTKRSHGYCVITGRTKPMPLAMAHLVPHSLAAIKTMADTPFWSFLTIILGAPLTDFISEIAGGRKAFGTMNGLIMETWVHGLFDKGLIWLIPHVNDFNPLTTRQYDVEFKWRGDAETLDTFLTMLPESADQQLATDGTPYHVRGGRQIAAGDRFRVFTTDPELYPLPHPLLLSLHALLWDIISQAGLADTVQAKQDRLNSDAGHEPRRSASTRVGKGQEKTPSSANAQPPASKSPTTLPLPPKDVPKASQNHHPRLSLDSGYISGARVDTTTKPAAHIWTAASDTDMNREVQYDTLLAAEFRAFHVRLHQSMANVGHYDDVDEASEEEEEIGGECCGAVDWDVQDDDEGAGWAEIVQRLVGVA</sequence>
<keyword evidence="4" id="KW-1185">Reference proteome</keyword>
<feature type="region of interest" description="Disordered" evidence="1">
    <location>
        <begin position="429"/>
        <end position="496"/>
    </location>
</feature>